<dbReference type="Proteomes" id="UP000668060">
    <property type="component" value="Unassembled WGS sequence"/>
</dbReference>
<sequence>MPSPRKRIGYLPSEEVHEIIEKLCVANEFSQSKVTGLLVEEALRSRGVLNESFSSNTNFKNDFINFSFKHETFSKNNKSAGNGDEYIINKKVLLDDIKMMHEFIEFKYFKKVMKRNNNIFE</sequence>
<gene>
    <name evidence="1" type="ORF">JJ842_00430</name>
</gene>
<evidence type="ECO:0000313" key="2">
    <source>
        <dbReference type="Proteomes" id="UP000668060"/>
    </source>
</evidence>
<reference evidence="1" key="1">
    <citation type="journal article" date="2021" name="Front. Mar. Sci.">
        <title>Genomes of Diverse Isolates of Prochlorococcus High-Light-Adapted Clade II in the Western Pacific Ocean.</title>
        <authorList>
            <person name="Yan W."/>
            <person name="Feng X."/>
            <person name="Zhang W."/>
            <person name="Nawaz M.Z."/>
            <person name="Luo T."/>
            <person name="Zhang R."/>
            <person name="Jiao N."/>
        </authorList>
    </citation>
    <scope>NUCLEOTIDE SEQUENCE</scope>
    <source>
        <strain evidence="1">CUG1433</strain>
    </source>
</reference>
<organism evidence="1 2">
    <name type="scientific">Prochlorococcus marinus CUG1433</name>
    <dbReference type="NCBI Taxonomy" id="2774506"/>
    <lineage>
        <taxon>Bacteria</taxon>
        <taxon>Bacillati</taxon>
        <taxon>Cyanobacteriota</taxon>
        <taxon>Cyanophyceae</taxon>
        <taxon>Synechococcales</taxon>
        <taxon>Prochlorococcaceae</taxon>
        <taxon>Prochlorococcus</taxon>
    </lineage>
</organism>
<name>A0A9D9BRB5_PROMR</name>
<evidence type="ECO:0000313" key="1">
    <source>
        <dbReference type="EMBL" id="MBO6970378.1"/>
    </source>
</evidence>
<dbReference type="AlphaFoldDB" id="A0A9D9BRB5"/>
<accession>A0A9D9BRB5</accession>
<protein>
    <submittedName>
        <fullName evidence="1">Uncharacterized protein</fullName>
    </submittedName>
</protein>
<proteinExistence type="predicted"/>
<dbReference type="EMBL" id="JAEPLN010000001">
    <property type="protein sequence ID" value="MBO6970378.1"/>
    <property type="molecule type" value="Genomic_DNA"/>
</dbReference>
<comment type="caution">
    <text evidence="1">The sequence shown here is derived from an EMBL/GenBank/DDBJ whole genome shotgun (WGS) entry which is preliminary data.</text>
</comment>